<evidence type="ECO:0000259" key="11">
    <source>
        <dbReference type="Pfam" id="PF02875"/>
    </source>
</evidence>
<evidence type="ECO:0000256" key="6">
    <source>
        <dbReference type="ARBA" id="ARBA00022840"/>
    </source>
</evidence>
<evidence type="ECO:0000256" key="3">
    <source>
        <dbReference type="ARBA" id="ARBA00022490"/>
    </source>
</evidence>
<comment type="caution">
    <text evidence="13">The sequence shown here is derived from an EMBL/GenBank/DDBJ whole genome shotgun (WGS) entry which is preliminary data.</text>
</comment>
<keyword evidence="6" id="KW-0067">ATP-binding</keyword>
<keyword evidence="10" id="KW-0131">Cell cycle</keyword>
<dbReference type="Gene3D" id="3.40.1390.10">
    <property type="entry name" value="MurE/MurF, N-terminal domain"/>
    <property type="match status" value="1"/>
</dbReference>
<evidence type="ECO:0000259" key="12">
    <source>
        <dbReference type="Pfam" id="PF08245"/>
    </source>
</evidence>
<keyword evidence="3" id="KW-0963">Cytoplasm</keyword>
<evidence type="ECO:0000256" key="7">
    <source>
        <dbReference type="ARBA" id="ARBA00022960"/>
    </source>
</evidence>
<comment type="pathway">
    <text evidence="1 10">Cell wall biogenesis; peptidoglycan biosynthesis.</text>
</comment>
<accession>A0ABX4HUR5</accession>
<evidence type="ECO:0000256" key="10">
    <source>
        <dbReference type="RuleBase" id="RU004135"/>
    </source>
</evidence>
<dbReference type="InterPro" id="IPR005761">
    <property type="entry name" value="UDP-N-AcMur-Glu-dNH2Pim_ligase"/>
</dbReference>
<dbReference type="InterPro" id="IPR004101">
    <property type="entry name" value="Mur_ligase_C"/>
</dbReference>
<organism evidence="13 14">
    <name type="scientific">Salimicrobium humidisoli</name>
    <dbReference type="NCBI Taxonomy" id="2029857"/>
    <lineage>
        <taxon>Bacteria</taxon>
        <taxon>Bacillati</taxon>
        <taxon>Bacillota</taxon>
        <taxon>Bacilli</taxon>
        <taxon>Bacillales</taxon>
        <taxon>Bacillaceae</taxon>
        <taxon>Salimicrobium</taxon>
    </lineage>
</organism>
<evidence type="ECO:0000256" key="8">
    <source>
        <dbReference type="ARBA" id="ARBA00022984"/>
    </source>
</evidence>
<dbReference type="PANTHER" id="PTHR23135:SF4">
    <property type="entry name" value="UDP-N-ACETYLMURAMOYL-L-ALANYL-D-GLUTAMATE--2,6-DIAMINOPIMELATE LIGASE MURE HOMOLOG, CHLOROPLASTIC"/>
    <property type="match status" value="1"/>
</dbReference>
<evidence type="ECO:0000313" key="13">
    <source>
        <dbReference type="EMBL" id="PBB06981.1"/>
    </source>
</evidence>
<dbReference type="PROSITE" id="PS01011">
    <property type="entry name" value="FOLYLPOLYGLU_SYNT_1"/>
    <property type="match status" value="1"/>
</dbReference>
<keyword evidence="4" id="KW-0436">Ligase</keyword>
<dbReference type="Proteomes" id="UP000217561">
    <property type="component" value="Unassembled WGS sequence"/>
</dbReference>
<dbReference type="Pfam" id="PF02875">
    <property type="entry name" value="Mur_ligase_C"/>
    <property type="match status" value="1"/>
</dbReference>
<dbReference type="SUPFAM" id="SSF53623">
    <property type="entry name" value="MurD-like peptide ligases, catalytic domain"/>
    <property type="match status" value="1"/>
</dbReference>
<evidence type="ECO:0000313" key="14">
    <source>
        <dbReference type="Proteomes" id="UP000217561"/>
    </source>
</evidence>
<dbReference type="SUPFAM" id="SSF63418">
    <property type="entry name" value="MurE/MurF N-terminal domain"/>
    <property type="match status" value="1"/>
</dbReference>
<dbReference type="InterPro" id="IPR035911">
    <property type="entry name" value="MurE/MurF_N"/>
</dbReference>
<dbReference type="EMBL" id="NSGH01000001">
    <property type="protein sequence ID" value="PBB06981.1"/>
    <property type="molecule type" value="Genomic_DNA"/>
</dbReference>
<evidence type="ECO:0000256" key="2">
    <source>
        <dbReference type="ARBA" id="ARBA00005898"/>
    </source>
</evidence>
<dbReference type="InterPro" id="IPR013221">
    <property type="entry name" value="Mur_ligase_cen"/>
</dbReference>
<feature type="domain" description="Mur ligase central" evidence="12">
    <location>
        <begin position="112"/>
        <end position="312"/>
    </location>
</feature>
<dbReference type="Pfam" id="PF08245">
    <property type="entry name" value="Mur_ligase_M"/>
    <property type="match status" value="1"/>
</dbReference>
<protein>
    <recommendedName>
        <fullName evidence="15">UDP-N-acetylmuramyl-tripeptide synthetase</fullName>
    </recommendedName>
</protein>
<proteinExistence type="inferred from homology"/>
<dbReference type="RefSeq" id="WP_095820897.1">
    <property type="nucleotide sequence ID" value="NZ_NSGH01000001.1"/>
</dbReference>
<dbReference type="Gene3D" id="3.90.190.20">
    <property type="entry name" value="Mur ligase, C-terminal domain"/>
    <property type="match status" value="1"/>
</dbReference>
<dbReference type="NCBIfam" id="TIGR01085">
    <property type="entry name" value="murE"/>
    <property type="match status" value="1"/>
</dbReference>
<evidence type="ECO:0000256" key="5">
    <source>
        <dbReference type="ARBA" id="ARBA00022741"/>
    </source>
</evidence>
<dbReference type="InterPro" id="IPR018109">
    <property type="entry name" value="Folylpolyglutamate_synth_CS"/>
</dbReference>
<comment type="similarity">
    <text evidence="2">Belongs to the MurCDEF family. MurE subfamily.</text>
</comment>
<dbReference type="Gene3D" id="3.40.1190.10">
    <property type="entry name" value="Mur-like, catalytic domain"/>
    <property type="match status" value="1"/>
</dbReference>
<feature type="domain" description="Mur ligase C-terminal" evidence="11">
    <location>
        <begin position="336"/>
        <end position="461"/>
    </location>
</feature>
<keyword evidence="7 10" id="KW-0133">Cell shape</keyword>
<keyword evidence="9 10" id="KW-0961">Cell wall biogenesis/degradation</keyword>
<keyword evidence="10" id="KW-0132">Cell division</keyword>
<reference evidence="13 14" key="1">
    <citation type="submission" date="2017-08" db="EMBL/GenBank/DDBJ databases">
        <title>Salimicrobium alkalisoli sp. nov., isolated from saline alkaline soil.</title>
        <authorList>
            <person name="Zhang G."/>
            <person name="Xiong Q."/>
        </authorList>
    </citation>
    <scope>NUCLEOTIDE SEQUENCE [LARGE SCALE GENOMIC DNA]</scope>
    <source>
        <strain evidence="13 14">WN024</strain>
    </source>
</reference>
<sequence>MINLTELLHSYYINSYGPLTLPVRQFTLHSAVPNEHGVFFCKSGKRSGLDYVDEAVANGAICVIGTDPSLLVERESHPGVTFIIVSDLSPVITLLLRTVYNSAFDEMEFFGVTGTNGKTTVTYMISTLLNRFGFKTGSVGTEGVMTSDLQPMDYNKTTPTTPEAPELARIISHFHSESYQTMVYEATSIALDQERTKFIPVDTGVFTNFSRDHMDYHETIEHYLNSKMKLAEAARTLVFSLDSPVFRPLKDFGKPVRTFSLLDAAADFYGERITYDENGSRFVLHADGERFDVYTPFIGEHNIYNLLSAFAVLYDKGIPVRAIVEEAAKLPPLRNRFQLLTVCERRFILDFAHTPAALEKSLSAARTLADGKLIAMVNGIGLRGIDKVKKMAETLSPAVDSVVLGAEQVGYVEPSLVIRAMQEALPPGVSKDRVTTAMSRKEAIAACIEQSSPGDTILLTGINEPQHYKGTLIPHDDIEEISNHFSASCADLKSLS</sequence>
<evidence type="ECO:0000256" key="4">
    <source>
        <dbReference type="ARBA" id="ARBA00022598"/>
    </source>
</evidence>
<name>A0ABX4HUR5_9BACI</name>
<dbReference type="SUPFAM" id="SSF53244">
    <property type="entry name" value="MurD-like peptide ligases, peptide-binding domain"/>
    <property type="match status" value="1"/>
</dbReference>
<comment type="subcellular location">
    <subcellularLocation>
        <location evidence="10">Cytoplasm</location>
    </subcellularLocation>
</comment>
<dbReference type="InterPro" id="IPR036615">
    <property type="entry name" value="Mur_ligase_C_dom_sf"/>
</dbReference>
<evidence type="ECO:0008006" key="15">
    <source>
        <dbReference type="Google" id="ProtNLM"/>
    </source>
</evidence>
<evidence type="ECO:0000256" key="1">
    <source>
        <dbReference type="ARBA" id="ARBA00004752"/>
    </source>
</evidence>
<dbReference type="PANTHER" id="PTHR23135">
    <property type="entry name" value="MUR LIGASE FAMILY MEMBER"/>
    <property type="match status" value="1"/>
</dbReference>
<keyword evidence="14" id="KW-1185">Reference proteome</keyword>
<gene>
    <name evidence="13" type="ORF">CKW00_00560</name>
</gene>
<keyword evidence="5" id="KW-0547">Nucleotide-binding</keyword>
<dbReference type="InterPro" id="IPR036565">
    <property type="entry name" value="Mur-like_cat_sf"/>
</dbReference>
<evidence type="ECO:0000256" key="9">
    <source>
        <dbReference type="ARBA" id="ARBA00023316"/>
    </source>
</evidence>
<keyword evidence="8 10" id="KW-0573">Peptidoglycan synthesis</keyword>